<proteinExistence type="predicted"/>
<dbReference type="InterPro" id="IPR050057">
    <property type="entry name" value="Prokaryotic/Mito_RF"/>
</dbReference>
<reference evidence="3" key="1">
    <citation type="submission" date="2022-11" db="UniProtKB">
        <authorList>
            <consortium name="WormBaseParasite"/>
        </authorList>
    </citation>
    <scope>IDENTIFICATION</scope>
</reference>
<evidence type="ECO:0000256" key="1">
    <source>
        <dbReference type="ARBA" id="ARBA00022481"/>
    </source>
</evidence>
<dbReference type="AlphaFoldDB" id="A0A914MC86"/>
<protein>
    <submittedName>
        <fullName evidence="3">Peptide chain release factor 1</fullName>
    </submittedName>
</protein>
<keyword evidence="2" id="KW-1185">Reference proteome</keyword>
<dbReference type="Gene3D" id="3.30.70.1660">
    <property type="match status" value="1"/>
</dbReference>
<keyword evidence="1" id="KW-0488">Methylation</keyword>
<name>A0A914MC86_MELIC</name>
<organism evidence="2 3">
    <name type="scientific">Meloidogyne incognita</name>
    <name type="common">Southern root-knot nematode worm</name>
    <name type="synonym">Oxyuris incognita</name>
    <dbReference type="NCBI Taxonomy" id="6306"/>
    <lineage>
        <taxon>Eukaryota</taxon>
        <taxon>Metazoa</taxon>
        <taxon>Ecdysozoa</taxon>
        <taxon>Nematoda</taxon>
        <taxon>Chromadorea</taxon>
        <taxon>Rhabditida</taxon>
        <taxon>Tylenchina</taxon>
        <taxon>Tylenchomorpha</taxon>
        <taxon>Tylenchoidea</taxon>
        <taxon>Meloidogynidae</taxon>
        <taxon>Meloidogyninae</taxon>
        <taxon>Meloidogyne</taxon>
        <taxon>Meloidogyne incognita group</taxon>
    </lineage>
</organism>
<dbReference type="InterPro" id="IPR045853">
    <property type="entry name" value="Pep_chain_release_fac_I_sf"/>
</dbReference>
<evidence type="ECO:0000313" key="3">
    <source>
        <dbReference type="WBParaSite" id="Minc3s01617g25137"/>
    </source>
</evidence>
<evidence type="ECO:0000313" key="2">
    <source>
        <dbReference type="Proteomes" id="UP000887563"/>
    </source>
</evidence>
<dbReference type="PANTHER" id="PTHR43804:SF7">
    <property type="entry name" value="LD18447P"/>
    <property type="match status" value="1"/>
</dbReference>
<dbReference type="Proteomes" id="UP000887563">
    <property type="component" value="Unplaced"/>
</dbReference>
<dbReference type="WBParaSite" id="Minc3s01617g25137">
    <property type="protein sequence ID" value="Minc3s01617g25137"/>
    <property type="gene ID" value="Minc3s01617g25137"/>
</dbReference>
<dbReference type="PANTHER" id="PTHR43804">
    <property type="entry name" value="LD18447P"/>
    <property type="match status" value="1"/>
</dbReference>
<dbReference type="SUPFAM" id="SSF75620">
    <property type="entry name" value="Release factor"/>
    <property type="match status" value="1"/>
</dbReference>
<accession>A0A914MC86</accession>
<sequence>LAHKRLSAILLKRQIDQIYSKYSGTRKLQVGSSERSEKIRTFNYKDNRVVDHRLKHSISDVHEFLEGGEKLEEMVEMLMEMALEEELEEEENEQKMNRSI</sequence>